<dbReference type="Gene3D" id="2.40.100.20">
    <property type="match status" value="1"/>
</dbReference>
<dbReference type="InterPro" id="IPR041183">
    <property type="entry name" value="Cyclophilin-like"/>
</dbReference>
<dbReference type="KEGG" id="mzi:HWN40_01115"/>
<name>A0A7D5IAJ3_9EURY</name>
<dbReference type="PROSITE" id="PS51257">
    <property type="entry name" value="PROKAR_LIPOPROTEIN"/>
    <property type="match status" value="1"/>
</dbReference>
<evidence type="ECO:0000313" key="3">
    <source>
        <dbReference type="Proteomes" id="UP000509594"/>
    </source>
</evidence>
<dbReference type="EMBL" id="CP058215">
    <property type="protein sequence ID" value="QLC48969.1"/>
    <property type="molecule type" value="Genomic_DNA"/>
</dbReference>
<sequence length="173" mass="19353">MRIIPEYNDGIKRMLICLGVFLLVFLAIGCAEENNIDEITISNQSENEQVETSQKEEEMKMQISVQANEDTTIFELNDGKAAKEFYEQLPLTVDVEDFSNDEKIFYPPKKLDTTNTPVANAKSGTLAYYAPWGDVVMFYDSFGSASGLYELGNVVSGGEHIKNMSGTIQIRKV</sequence>
<accession>A0A7D5IAJ3</accession>
<dbReference type="Proteomes" id="UP000509594">
    <property type="component" value="Chromosome"/>
</dbReference>
<gene>
    <name evidence="2" type="ORF">HWN40_01115</name>
</gene>
<protein>
    <recommendedName>
        <fullName evidence="1">Cyclophilin-like domain-containing protein</fullName>
    </recommendedName>
</protein>
<dbReference type="SUPFAM" id="SSF50891">
    <property type="entry name" value="Cyclophilin-like"/>
    <property type="match status" value="1"/>
</dbReference>
<dbReference type="InterPro" id="IPR029000">
    <property type="entry name" value="Cyclophilin-like_dom_sf"/>
</dbReference>
<evidence type="ECO:0000313" key="2">
    <source>
        <dbReference type="EMBL" id="QLC48969.1"/>
    </source>
</evidence>
<dbReference type="OrthoDB" id="124725at2157"/>
<dbReference type="Pfam" id="PF18050">
    <property type="entry name" value="Cyclophil_like2"/>
    <property type="match status" value="1"/>
</dbReference>
<proteinExistence type="predicted"/>
<feature type="domain" description="Cyclophilin-like" evidence="1">
    <location>
        <begin position="66"/>
        <end position="170"/>
    </location>
</feature>
<keyword evidence="3" id="KW-1185">Reference proteome</keyword>
<organism evidence="2 3">
    <name type="scientific">Methanolobus zinderi</name>
    <dbReference type="NCBI Taxonomy" id="536044"/>
    <lineage>
        <taxon>Archaea</taxon>
        <taxon>Methanobacteriati</taxon>
        <taxon>Methanobacteriota</taxon>
        <taxon>Stenosarchaea group</taxon>
        <taxon>Methanomicrobia</taxon>
        <taxon>Methanosarcinales</taxon>
        <taxon>Methanosarcinaceae</taxon>
        <taxon>Methanolobus</taxon>
    </lineage>
</organism>
<evidence type="ECO:0000259" key="1">
    <source>
        <dbReference type="Pfam" id="PF18050"/>
    </source>
</evidence>
<reference evidence="2 3" key="1">
    <citation type="submission" date="2020-06" db="EMBL/GenBank/DDBJ databases">
        <title>Methanolobus halotolerans sp. nov., isolated from a saline lake Tus in Siberia.</title>
        <authorList>
            <person name="Shen Y."/>
            <person name="Chen S.-C."/>
            <person name="Lai M.-C."/>
            <person name="Huang H.-H."/>
            <person name="Chiu H.-H."/>
            <person name="Tang S.-L."/>
            <person name="Rogozin D.Y."/>
            <person name="Degermendzhy A.G."/>
        </authorList>
    </citation>
    <scope>NUCLEOTIDE SEQUENCE [LARGE SCALE GENOMIC DNA]</scope>
    <source>
        <strain evidence="2 3">DSM 21339</strain>
    </source>
</reference>
<dbReference type="AlphaFoldDB" id="A0A7D5IAJ3"/>